<evidence type="ECO:0000256" key="1">
    <source>
        <dbReference type="SAM" id="MobiDB-lite"/>
    </source>
</evidence>
<keyword evidence="3" id="KW-1185">Reference proteome</keyword>
<sequence>MFPLDEQDMEIVAPEGWARLDRVVLMAADLLGPVADAILPKGVAAKILAILKPAEALARRLLYLLAPTITLTPASTAPGPASPAKAGASSRPVPLPSATDPGLPQRGRKILFRLTEAPARGPKPTGPRIRYLDGPPAPPKPPARPATPQTAARLRDRLIALTLVLGDPNHHAKRLARFLARRAAKDSPRPVPFNFAYVPRLARLGLEEDLRDALEFTNAAAHYKAHAPPG</sequence>
<name>A0A062ULY5_9PROT</name>
<evidence type="ECO:0000313" key="3">
    <source>
        <dbReference type="Proteomes" id="UP000027190"/>
    </source>
</evidence>
<gene>
    <name evidence="2" type="ORF">HY30_00875</name>
</gene>
<feature type="region of interest" description="Disordered" evidence="1">
    <location>
        <begin position="74"/>
        <end position="150"/>
    </location>
</feature>
<dbReference type="EMBL" id="AWFG01000001">
    <property type="protein sequence ID" value="KCZ60919.1"/>
    <property type="molecule type" value="Genomic_DNA"/>
</dbReference>
<accession>A0A062ULY5</accession>
<dbReference type="Proteomes" id="UP000027190">
    <property type="component" value="Unassembled WGS sequence"/>
</dbReference>
<protein>
    <submittedName>
        <fullName evidence="2">Uncharacterized protein</fullName>
    </submittedName>
</protein>
<dbReference type="RefSeq" id="WP_034735967.1">
    <property type="nucleotide sequence ID" value="NZ_AWFG01000001.1"/>
</dbReference>
<dbReference type="AlphaFoldDB" id="A0A062ULY5"/>
<feature type="compositionally biased region" description="Pro residues" evidence="1">
    <location>
        <begin position="135"/>
        <end position="145"/>
    </location>
</feature>
<dbReference type="OrthoDB" id="9852716at2"/>
<evidence type="ECO:0000313" key="2">
    <source>
        <dbReference type="EMBL" id="KCZ60919.1"/>
    </source>
</evidence>
<dbReference type="PATRIC" id="fig|1280947.3.peg.169"/>
<reference evidence="2 3" key="1">
    <citation type="journal article" date="2014" name="Antonie Van Leeuwenhoek">
        <title>Hyphomonas beringensis sp. nov. and Hyphomonas chukchiensis sp. nov., isolated from surface seawater of the Bering Sea and Chukchi Sea.</title>
        <authorList>
            <person name="Li C."/>
            <person name="Lai Q."/>
            <person name="Li G."/>
            <person name="Dong C."/>
            <person name="Wang J."/>
            <person name="Liao Y."/>
            <person name="Shao Z."/>
        </authorList>
    </citation>
    <scope>NUCLEOTIDE SEQUENCE [LARGE SCALE GENOMIC DNA]</scope>
    <source>
        <strain evidence="2 3">BH-BN04-4</strain>
    </source>
</reference>
<feature type="compositionally biased region" description="Low complexity" evidence="1">
    <location>
        <begin position="74"/>
        <end position="90"/>
    </location>
</feature>
<organism evidence="2 3">
    <name type="scientific">Hyphomonas chukchiensis</name>
    <dbReference type="NCBI Taxonomy" id="1280947"/>
    <lineage>
        <taxon>Bacteria</taxon>
        <taxon>Pseudomonadati</taxon>
        <taxon>Pseudomonadota</taxon>
        <taxon>Alphaproteobacteria</taxon>
        <taxon>Hyphomonadales</taxon>
        <taxon>Hyphomonadaceae</taxon>
        <taxon>Hyphomonas</taxon>
    </lineage>
</organism>
<proteinExistence type="predicted"/>
<comment type="caution">
    <text evidence="2">The sequence shown here is derived from an EMBL/GenBank/DDBJ whole genome shotgun (WGS) entry which is preliminary data.</text>
</comment>